<accession>A0A9P1CP88</accession>
<feature type="region of interest" description="Disordered" evidence="1">
    <location>
        <begin position="1"/>
        <end position="110"/>
    </location>
</feature>
<feature type="compositionally biased region" description="Polar residues" evidence="1">
    <location>
        <begin position="75"/>
        <end position="84"/>
    </location>
</feature>
<reference evidence="2" key="1">
    <citation type="submission" date="2022-10" db="EMBL/GenBank/DDBJ databases">
        <authorList>
            <person name="Chen Y."/>
            <person name="Dougan E. K."/>
            <person name="Chan C."/>
            <person name="Rhodes N."/>
            <person name="Thang M."/>
        </authorList>
    </citation>
    <scope>NUCLEOTIDE SEQUENCE</scope>
</reference>
<evidence type="ECO:0000313" key="2">
    <source>
        <dbReference type="EMBL" id="CAI3995190.1"/>
    </source>
</evidence>
<organism evidence="2">
    <name type="scientific">Cladocopium goreaui</name>
    <dbReference type="NCBI Taxonomy" id="2562237"/>
    <lineage>
        <taxon>Eukaryota</taxon>
        <taxon>Sar</taxon>
        <taxon>Alveolata</taxon>
        <taxon>Dinophyceae</taxon>
        <taxon>Suessiales</taxon>
        <taxon>Symbiodiniaceae</taxon>
        <taxon>Cladocopium</taxon>
    </lineage>
</organism>
<comment type="caution">
    <text evidence="2">The sequence shown here is derived from an EMBL/GenBank/DDBJ whole genome shotgun (WGS) entry which is preliminary data.</text>
</comment>
<feature type="compositionally biased region" description="Low complexity" evidence="1">
    <location>
        <begin position="63"/>
        <end position="74"/>
    </location>
</feature>
<protein>
    <submittedName>
        <fullName evidence="2">Uncharacterized protein</fullName>
    </submittedName>
</protein>
<dbReference type="EMBL" id="CAMXCT010002046">
    <property type="protein sequence ID" value="CAI3995190.1"/>
    <property type="molecule type" value="Genomic_DNA"/>
</dbReference>
<dbReference type="OrthoDB" id="447995at2759"/>
<evidence type="ECO:0000256" key="1">
    <source>
        <dbReference type="SAM" id="MobiDB-lite"/>
    </source>
</evidence>
<dbReference type="EMBL" id="CAMXCT020002046">
    <property type="protein sequence ID" value="CAL1148565.1"/>
    <property type="molecule type" value="Genomic_DNA"/>
</dbReference>
<proteinExistence type="predicted"/>
<dbReference type="EMBL" id="CAMXCT030002046">
    <property type="protein sequence ID" value="CAL4782502.1"/>
    <property type="molecule type" value="Genomic_DNA"/>
</dbReference>
<reference evidence="3 4" key="2">
    <citation type="submission" date="2024-05" db="EMBL/GenBank/DDBJ databases">
        <authorList>
            <person name="Chen Y."/>
            <person name="Shah S."/>
            <person name="Dougan E. K."/>
            <person name="Thang M."/>
            <person name="Chan C."/>
        </authorList>
    </citation>
    <scope>NUCLEOTIDE SEQUENCE [LARGE SCALE GENOMIC DNA]</scope>
</reference>
<gene>
    <name evidence="2" type="ORF">C1SCF055_LOCUS21780</name>
</gene>
<name>A0A9P1CP88_9DINO</name>
<keyword evidence="4" id="KW-1185">Reference proteome</keyword>
<evidence type="ECO:0000313" key="4">
    <source>
        <dbReference type="Proteomes" id="UP001152797"/>
    </source>
</evidence>
<sequence length="172" mass="18360">MTPEGKPGHNPSSGRLPAAPTSASQLPAPEAEKAVRSKGSASRGREAPKQDSQLKVPEKASSRLRAASADSNASYVSAVSQRGSSVPAPPVQRLQEPAAEPAVEEASQGYKQRRAMLLAQQRYRESMSYGRRRQSALARSGDNATFLSFAEYRKAMSYGARRAQDLAADSVA</sequence>
<evidence type="ECO:0000313" key="3">
    <source>
        <dbReference type="EMBL" id="CAL4782502.1"/>
    </source>
</evidence>
<feature type="compositionally biased region" description="Low complexity" evidence="1">
    <location>
        <begin position="96"/>
        <end position="106"/>
    </location>
</feature>
<dbReference type="AlphaFoldDB" id="A0A9P1CP88"/>
<dbReference type="Proteomes" id="UP001152797">
    <property type="component" value="Unassembled WGS sequence"/>
</dbReference>